<name>A0A392UJF6_9FABA</name>
<keyword evidence="1" id="KW-0808">Transferase</keyword>
<sequence length="79" mass="8867">APLKKSKSVALQSTKTSSKALKAKLVEIEEESSIDGQYEELEDEDFTLFTRNSGYKDKKEDQKSGFHCKKPGHFIADCP</sequence>
<accession>A0A392UJF6</accession>
<dbReference type="EMBL" id="LXQA010824954">
    <property type="protein sequence ID" value="MCI72774.1"/>
    <property type="molecule type" value="Genomic_DNA"/>
</dbReference>
<evidence type="ECO:0000313" key="2">
    <source>
        <dbReference type="Proteomes" id="UP000265520"/>
    </source>
</evidence>
<dbReference type="Proteomes" id="UP000265520">
    <property type="component" value="Unassembled WGS sequence"/>
</dbReference>
<keyword evidence="1" id="KW-0418">Kinase</keyword>
<keyword evidence="2" id="KW-1185">Reference proteome</keyword>
<dbReference type="GO" id="GO:0003676">
    <property type="term" value="F:nucleic acid binding"/>
    <property type="evidence" value="ECO:0007669"/>
    <property type="project" value="InterPro"/>
</dbReference>
<reference evidence="1 2" key="1">
    <citation type="journal article" date="2018" name="Front. Plant Sci.">
        <title>Red Clover (Trifolium pratense) and Zigzag Clover (T. medium) - A Picture of Genomic Similarities and Differences.</title>
        <authorList>
            <person name="Dluhosova J."/>
            <person name="Istvanek J."/>
            <person name="Nedelnik J."/>
            <person name="Repkova J."/>
        </authorList>
    </citation>
    <scope>NUCLEOTIDE SEQUENCE [LARGE SCALE GENOMIC DNA]</scope>
    <source>
        <strain evidence="2">cv. 10/8</strain>
        <tissue evidence="1">Leaf</tissue>
    </source>
</reference>
<evidence type="ECO:0000313" key="1">
    <source>
        <dbReference type="EMBL" id="MCI72774.1"/>
    </source>
</evidence>
<feature type="non-terminal residue" evidence="1">
    <location>
        <position position="79"/>
    </location>
</feature>
<keyword evidence="1" id="KW-0723">Serine/threonine-protein kinase</keyword>
<dbReference type="GO" id="GO:0008270">
    <property type="term" value="F:zinc ion binding"/>
    <property type="evidence" value="ECO:0007669"/>
    <property type="project" value="InterPro"/>
</dbReference>
<dbReference type="InterPro" id="IPR036875">
    <property type="entry name" value="Znf_CCHC_sf"/>
</dbReference>
<feature type="non-terminal residue" evidence="1">
    <location>
        <position position="1"/>
    </location>
</feature>
<protein>
    <submittedName>
        <fullName evidence="1">Serine/threonine protein kinase SRPK1</fullName>
    </submittedName>
</protein>
<dbReference type="GO" id="GO:0004674">
    <property type="term" value="F:protein serine/threonine kinase activity"/>
    <property type="evidence" value="ECO:0007669"/>
    <property type="project" value="UniProtKB-KW"/>
</dbReference>
<organism evidence="1 2">
    <name type="scientific">Trifolium medium</name>
    <dbReference type="NCBI Taxonomy" id="97028"/>
    <lineage>
        <taxon>Eukaryota</taxon>
        <taxon>Viridiplantae</taxon>
        <taxon>Streptophyta</taxon>
        <taxon>Embryophyta</taxon>
        <taxon>Tracheophyta</taxon>
        <taxon>Spermatophyta</taxon>
        <taxon>Magnoliopsida</taxon>
        <taxon>eudicotyledons</taxon>
        <taxon>Gunneridae</taxon>
        <taxon>Pentapetalae</taxon>
        <taxon>rosids</taxon>
        <taxon>fabids</taxon>
        <taxon>Fabales</taxon>
        <taxon>Fabaceae</taxon>
        <taxon>Papilionoideae</taxon>
        <taxon>50 kb inversion clade</taxon>
        <taxon>NPAAA clade</taxon>
        <taxon>Hologalegina</taxon>
        <taxon>IRL clade</taxon>
        <taxon>Trifolieae</taxon>
        <taxon>Trifolium</taxon>
    </lineage>
</organism>
<dbReference type="SUPFAM" id="SSF57756">
    <property type="entry name" value="Retrovirus zinc finger-like domains"/>
    <property type="match status" value="1"/>
</dbReference>
<proteinExistence type="predicted"/>
<comment type="caution">
    <text evidence="1">The sequence shown here is derived from an EMBL/GenBank/DDBJ whole genome shotgun (WGS) entry which is preliminary data.</text>
</comment>
<dbReference type="AlphaFoldDB" id="A0A392UJF6"/>